<dbReference type="InterPro" id="IPR004843">
    <property type="entry name" value="Calcineurin-like_PHP"/>
</dbReference>
<accession>A0A6I6JKE2</accession>
<dbReference type="Pfam" id="PF00149">
    <property type="entry name" value="Metallophos"/>
    <property type="match status" value="1"/>
</dbReference>
<feature type="domain" description="Calcineurin-like phosphoesterase" evidence="1">
    <location>
        <begin position="42"/>
        <end position="269"/>
    </location>
</feature>
<name>A0A6I6JKE2_9BACT</name>
<evidence type="ECO:0000259" key="1">
    <source>
        <dbReference type="Pfam" id="PF00149"/>
    </source>
</evidence>
<dbReference type="AlphaFoldDB" id="A0A6I6JKE2"/>
<dbReference type="Gene3D" id="3.60.21.10">
    <property type="match status" value="1"/>
</dbReference>
<dbReference type="PANTHER" id="PTHR43143:SF1">
    <property type="entry name" value="SERINE_THREONINE-PROTEIN PHOSPHATASE CPPED1"/>
    <property type="match status" value="1"/>
</dbReference>
<dbReference type="EMBL" id="CP046401">
    <property type="protein sequence ID" value="QGY42781.1"/>
    <property type="molecule type" value="Genomic_DNA"/>
</dbReference>
<dbReference type="PANTHER" id="PTHR43143">
    <property type="entry name" value="METALLOPHOSPHOESTERASE, CALCINEURIN SUPERFAMILY"/>
    <property type="match status" value="1"/>
</dbReference>
<sequence>MQTGNKFTKMNHIVRNFCGALLALGLSILAPGNIFGQNDTLSFLHISDLHVIFDLDFFQPDLAENRRGYKDGVKPLKNFVENMPQKTKSNFVIATGDLVDFFEGETSSGKMLEFQLEQFVQLTGKSRVPFYFTLGNHDIISYSWGECERISTQNNAEKARAAWIKNASCFSEGTHYSKIFKVGNTPFRLIFLDDGYYDFSDEEDVLLPYVDKPQLHWLEGQINQSDDDVEIILMHIPLKNNVVETGGELFSVLSKYSSVKMILAGHNHKNGIQAFNTENGNEIVQIRTGAFAQDTTNWRQIKLTENNIRISLPGSQQKEMQIDL</sequence>
<protein>
    <recommendedName>
        <fullName evidence="1">Calcineurin-like phosphoesterase domain-containing protein</fullName>
    </recommendedName>
</protein>
<gene>
    <name evidence="2" type="ORF">GM418_03675</name>
</gene>
<organism evidence="2 3">
    <name type="scientific">Maribellus comscasis</name>
    <dbReference type="NCBI Taxonomy" id="2681766"/>
    <lineage>
        <taxon>Bacteria</taxon>
        <taxon>Pseudomonadati</taxon>
        <taxon>Bacteroidota</taxon>
        <taxon>Bacteroidia</taxon>
        <taxon>Marinilabiliales</taxon>
        <taxon>Prolixibacteraceae</taxon>
        <taxon>Maribellus</taxon>
    </lineage>
</organism>
<keyword evidence="3" id="KW-1185">Reference proteome</keyword>
<dbReference type="GO" id="GO:0016787">
    <property type="term" value="F:hydrolase activity"/>
    <property type="evidence" value="ECO:0007669"/>
    <property type="project" value="InterPro"/>
</dbReference>
<dbReference type="InterPro" id="IPR051918">
    <property type="entry name" value="STPP_CPPED1"/>
</dbReference>
<dbReference type="InterPro" id="IPR029052">
    <property type="entry name" value="Metallo-depent_PP-like"/>
</dbReference>
<reference evidence="2 3" key="1">
    <citation type="submission" date="2019-11" db="EMBL/GenBank/DDBJ databases">
        <authorList>
            <person name="Zheng R.K."/>
            <person name="Sun C.M."/>
        </authorList>
    </citation>
    <scope>NUCLEOTIDE SEQUENCE [LARGE SCALE GENOMIC DNA]</scope>
    <source>
        <strain evidence="2 3">WC007</strain>
    </source>
</reference>
<dbReference type="SUPFAM" id="SSF56300">
    <property type="entry name" value="Metallo-dependent phosphatases"/>
    <property type="match status" value="1"/>
</dbReference>
<evidence type="ECO:0000313" key="2">
    <source>
        <dbReference type="EMBL" id="QGY42781.1"/>
    </source>
</evidence>
<evidence type="ECO:0000313" key="3">
    <source>
        <dbReference type="Proteomes" id="UP000428260"/>
    </source>
</evidence>
<dbReference type="Proteomes" id="UP000428260">
    <property type="component" value="Chromosome"/>
</dbReference>
<dbReference type="KEGG" id="mcos:GM418_03675"/>
<proteinExistence type="predicted"/>